<evidence type="ECO:0000313" key="5">
    <source>
        <dbReference type="Proteomes" id="UP000278036"/>
    </source>
</evidence>
<dbReference type="Proteomes" id="UP000274097">
    <property type="component" value="Unassembled WGS sequence"/>
</dbReference>
<proteinExistence type="predicted"/>
<reference evidence="2 5" key="1">
    <citation type="submission" date="2018-09" db="EMBL/GenBank/DDBJ databases">
        <title>Roseomonas sp. nov., isolated from feces of Tibetan antelopes in the Qinghai-Tibet plateau, China.</title>
        <authorList>
            <person name="Tian Z."/>
        </authorList>
    </citation>
    <scope>NUCLEOTIDE SEQUENCE [LARGE SCALE GENOMIC DNA]</scope>
    <source>
        <strain evidence="3 4">Z23</strain>
        <strain evidence="2 5">Z24</strain>
    </source>
</reference>
<name>A0A3A9J296_9PROT</name>
<dbReference type="InParanoid" id="A0A3A9J296"/>
<dbReference type="RefSeq" id="WP_120641229.1">
    <property type="nucleotide sequence ID" value="NZ_RAQU01000403.1"/>
</dbReference>
<dbReference type="InterPro" id="IPR007833">
    <property type="entry name" value="Capsule_polysaccharide_synth"/>
</dbReference>
<dbReference type="GO" id="GO:0015774">
    <property type="term" value="P:polysaccharide transport"/>
    <property type="evidence" value="ECO:0007669"/>
    <property type="project" value="InterPro"/>
</dbReference>
<evidence type="ECO:0000313" key="4">
    <source>
        <dbReference type="Proteomes" id="UP000274097"/>
    </source>
</evidence>
<keyword evidence="4" id="KW-1185">Reference proteome</keyword>
<dbReference type="CDD" id="cd16441">
    <property type="entry name" value="beta_Kdo_transferase_KpsS"/>
    <property type="match status" value="1"/>
</dbReference>
<evidence type="ECO:0000313" key="3">
    <source>
        <dbReference type="EMBL" id="RMI26622.1"/>
    </source>
</evidence>
<dbReference type="EMBL" id="RAQU01000403">
    <property type="protein sequence ID" value="RKK00592.1"/>
    <property type="molecule type" value="Genomic_DNA"/>
</dbReference>
<comment type="caution">
    <text evidence="2">The sequence shown here is derived from an EMBL/GenBank/DDBJ whole genome shotgun (WGS) entry which is preliminary data.</text>
</comment>
<feature type="region of interest" description="Disordered" evidence="1">
    <location>
        <begin position="412"/>
        <end position="435"/>
    </location>
</feature>
<dbReference type="EMBL" id="RFLX01000002">
    <property type="protein sequence ID" value="RMI26622.1"/>
    <property type="molecule type" value="Genomic_DNA"/>
</dbReference>
<dbReference type="GO" id="GO:0000271">
    <property type="term" value="P:polysaccharide biosynthetic process"/>
    <property type="evidence" value="ECO:0007669"/>
    <property type="project" value="InterPro"/>
</dbReference>
<accession>A0A3A9J296</accession>
<evidence type="ECO:0000256" key="1">
    <source>
        <dbReference type="SAM" id="MobiDB-lite"/>
    </source>
</evidence>
<evidence type="ECO:0000313" key="2">
    <source>
        <dbReference type="EMBL" id="RKK00592.1"/>
    </source>
</evidence>
<gene>
    <name evidence="2" type="ORF">D6Z83_27595</name>
    <name evidence="3" type="ORF">EBE87_04990</name>
</gene>
<protein>
    <submittedName>
        <fullName evidence="2">Capsular biosynthesis protein</fullName>
    </submittedName>
</protein>
<sequence>MPPGHHPPRKRFLFLQGPISPFFSEVGAGLRALGHDVHRINLHLGDRLFWHGPGAVDFHGTAQEWPDFVGRFLDEKGITHLVLLGEQRPYHKAAIAVAVARDVEVVVTDLGYIRPDWIVIERDGLNACSRFTRDPEAIIRLGASLPPPDLVTRHRDDFRIQALWDVVYNLAGQVRWPVFRHYRGHQIYHPIPFYAGIVMRLMRRGRDNRKADRILRDLSGKGPLYLMALQMENDFSIRAYSRYTDMDTPLREVAQSFAAHARPGAHLLVKAHPLDPGLKNWGGRVRQIAQEHGLEGRLHYLGGGNLGAMVEQVQGVVTVNSTVGLRAILGQTPTFALGEALYRIPGLVFSGTLDQFWTEAPPPDPALREGFLRSVAHSLHIRGVYHAPEGRRVAVEGAIRRLHEGILNRPVPEALDPETEGATAGFWPPRPKRAG</sequence>
<dbReference type="AlphaFoldDB" id="A0A3A9J296"/>
<organism evidence="2 5">
    <name type="scientific">Teichococcus wenyumeiae</name>
    <dbReference type="NCBI Taxonomy" id="2478470"/>
    <lineage>
        <taxon>Bacteria</taxon>
        <taxon>Pseudomonadati</taxon>
        <taxon>Pseudomonadota</taxon>
        <taxon>Alphaproteobacteria</taxon>
        <taxon>Acetobacterales</taxon>
        <taxon>Roseomonadaceae</taxon>
        <taxon>Roseomonas</taxon>
    </lineage>
</organism>
<dbReference type="OrthoDB" id="9794206at2"/>
<dbReference type="Pfam" id="PF05159">
    <property type="entry name" value="Capsule_synth"/>
    <property type="match status" value="1"/>
</dbReference>
<dbReference type="Proteomes" id="UP000278036">
    <property type="component" value="Unassembled WGS sequence"/>
</dbReference>